<name>A0ABW2A016_9GAMM</name>
<organism evidence="1 2">
    <name type="scientific">Marinobacterium aestuariivivens</name>
    <dbReference type="NCBI Taxonomy" id="1698799"/>
    <lineage>
        <taxon>Bacteria</taxon>
        <taxon>Pseudomonadati</taxon>
        <taxon>Pseudomonadota</taxon>
        <taxon>Gammaproteobacteria</taxon>
        <taxon>Oceanospirillales</taxon>
        <taxon>Oceanospirillaceae</taxon>
        <taxon>Marinobacterium</taxon>
    </lineage>
</organism>
<dbReference type="RefSeq" id="WP_379909278.1">
    <property type="nucleotide sequence ID" value="NZ_JBHSWE010000001.1"/>
</dbReference>
<gene>
    <name evidence="1" type="ORF">ACFQDL_12375</name>
</gene>
<comment type="caution">
    <text evidence="1">The sequence shown here is derived from an EMBL/GenBank/DDBJ whole genome shotgun (WGS) entry which is preliminary data.</text>
</comment>
<reference evidence="2" key="1">
    <citation type="journal article" date="2019" name="Int. J. Syst. Evol. Microbiol.">
        <title>The Global Catalogue of Microorganisms (GCM) 10K type strain sequencing project: providing services to taxonomists for standard genome sequencing and annotation.</title>
        <authorList>
            <consortium name="The Broad Institute Genomics Platform"/>
            <consortium name="The Broad Institute Genome Sequencing Center for Infectious Disease"/>
            <person name="Wu L."/>
            <person name="Ma J."/>
        </authorList>
    </citation>
    <scope>NUCLEOTIDE SEQUENCE [LARGE SCALE GENOMIC DNA]</scope>
    <source>
        <strain evidence="2">NBRC 111756</strain>
    </source>
</reference>
<protein>
    <submittedName>
        <fullName evidence="1">Uncharacterized protein</fullName>
    </submittedName>
</protein>
<evidence type="ECO:0000313" key="2">
    <source>
        <dbReference type="Proteomes" id="UP001596422"/>
    </source>
</evidence>
<dbReference type="EMBL" id="JBHSWE010000001">
    <property type="protein sequence ID" value="MFC6670777.1"/>
    <property type="molecule type" value="Genomic_DNA"/>
</dbReference>
<dbReference type="Proteomes" id="UP001596422">
    <property type="component" value="Unassembled WGS sequence"/>
</dbReference>
<accession>A0ABW2A016</accession>
<proteinExistence type="predicted"/>
<sequence>MGELTEALRELDELMQELGAGDQAMAQRVLLVEALGLADEVAE</sequence>
<evidence type="ECO:0000313" key="1">
    <source>
        <dbReference type="EMBL" id="MFC6670777.1"/>
    </source>
</evidence>
<keyword evidence="2" id="KW-1185">Reference proteome</keyword>